<reference evidence="3 4" key="1">
    <citation type="submission" date="2023-01" db="EMBL/GenBank/DDBJ databases">
        <title>Analysis of 21 Apiospora genomes using comparative genomics revels a genus with tremendous synthesis potential of carbohydrate active enzymes and secondary metabolites.</title>
        <authorList>
            <person name="Sorensen T."/>
        </authorList>
    </citation>
    <scope>NUCLEOTIDE SEQUENCE [LARGE SCALE GENOMIC DNA]</scope>
    <source>
        <strain evidence="3 4">CBS 33761</strain>
    </source>
</reference>
<gene>
    <name evidence="3" type="ORF">PG993_006982</name>
</gene>
<dbReference type="SUPFAM" id="SSF57959">
    <property type="entry name" value="Leucine zipper domain"/>
    <property type="match status" value="1"/>
</dbReference>
<feature type="compositionally biased region" description="Polar residues" evidence="1">
    <location>
        <begin position="744"/>
        <end position="759"/>
    </location>
</feature>
<evidence type="ECO:0000313" key="4">
    <source>
        <dbReference type="Proteomes" id="UP001444661"/>
    </source>
</evidence>
<protein>
    <recommendedName>
        <fullName evidence="2">BZIP domain-containing protein</fullName>
    </recommendedName>
</protein>
<feature type="region of interest" description="Disordered" evidence="1">
    <location>
        <begin position="384"/>
        <end position="409"/>
    </location>
</feature>
<feature type="compositionally biased region" description="Basic and acidic residues" evidence="1">
    <location>
        <begin position="178"/>
        <end position="194"/>
    </location>
</feature>
<evidence type="ECO:0000256" key="1">
    <source>
        <dbReference type="SAM" id="MobiDB-lite"/>
    </source>
</evidence>
<comment type="caution">
    <text evidence="3">The sequence shown here is derived from an EMBL/GenBank/DDBJ whole genome shotgun (WGS) entry which is preliminary data.</text>
</comment>
<dbReference type="PROSITE" id="PS00036">
    <property type="entry name" value="BZIP_BASIC"/>
    <property type="match status" value="1"/>
</dbReference>
<dbReference type="EMBL" id="JAQQWK010000006">
    <property type="protein sequence ID" value="KAK8038571.1"/>
    <property type="molecule type" value="Genomic_DNA"/>
</dbReference>
<evidence type="ECO:0000259" key="2">
    <source>
        <dbReference type="PROSITE" id="PS50217"/>
    </source>
</evidence>
<evidence type="ECO:0000313" key="3">
    <source>
        <dbReference type="EMBL" id="KAK8038571.1"/>
    </source>
</evidence>
<sequence length="947" mass="103037">MLCLPLREYHLGKDVMCTVGPRSRSREAQIGALPHIGSMGLHPRQPSIANRPAVPMSGDNVIPGSLCDGPPHVYEVFDPPIIGHNYYYEYEAGFGVPGTLEPGTFAIPNQPALAQVAAGGYGYTGHQGIVWDYAAQPSQYGQLAQLPNQPPTEAYLESMATIDHGLQPETPASSETSPGHHADFARERNKEKNRQAAAKCRKRIKQQNKDLLDKEAEFRTKNESLWATKEALEQERMLLIQELFQHSKCGDENIQSGTVSPTSPRWFPRSFSASLPISINMNSNTQQPAFDAAAWAADPVAYREQLSHDGSLESIQVGLVAEGLSKHALPHGNEKSSTSAHIAIPKNQAEAICSHLTKKEADLMRKHQQGDSYIVHTKPSLAERVVSRRSRVQPGSRGTQQVRSKERAATSKILPHNGRAIRPCLDLCSCSGTPCNAPCEVSRRNTSLWARTRQASASFPCGLVRHNAVLAWAAGEHHEMGADCLGGAWMMQATGSGVVLLAETIALFALPVVRLAKLSNWECSMPGGLVTYRACCLATSSHRLLARSPQVRPFLDQKVPTNCCLAALAYRRVVFCGLTSALVCCLAERTCGMDGDARRRPTGLPVSAPSSDLAQDPNAERWSYATSANQHQPAPMNTFLPTVRGMGYTAGYSGYRQDPAAAFSLPLPHNPMSWPPEYRQTPFNPSLMYGVPQMSVPSTAYNTNQLSPLWQPTARRPAVVAASRFQGEPADPGTAPALPAPAVSPNTPAIDQSSPMTESTELDDQHSVASTSGMPQASEAPDTATEPIDMAEAYEKYQKTIKEIFTNIHNGALGSASESLLTVSDWLLSKVVELGLTADNPELHQGRVQLWQNFNYAWLALLQTQKDMVGSGMALQRGQTLVSGERLKEMGKEIVRLCDGIKRHGLVDYEHGVWEEQIIEILTECLDFYENAEGSGDTSIANPSAST</sequence>
<organism evidence="3 4">
    <name type="scientific">Apiospora rasikravindrae</name>
    <dbReference type="NCBI Taxonomy" id="990691"/>
    <lineage>
        <taxon>Eukaryota</taxon>
        <taxon>Fungi</taxon>
        <taxon>Dikarya</taxon>
        <taxon>Ascomycota</taxon>
        <taxon>Pezizomycotina</taxon>
        <taxon>Sordariomycetes</taxon>
        <taxon>Xylariomycetidae</taxon>
        <taxon>Amphisphaeriales</taxon>
        <taxon>Apiosporaceae</taxon>
        <taxon>Apiospora</taxon>
    </lineage>
</organism>
<dbReference type="Gene3D" id="1.20.5.170">
    <property type="match status" value="1"/>
</dbReference>
<feature type="domain" description="BZIP" evidence="2">
    <location>
        <begin position="183"/>
        <end position="246"/>
    </location>
</feature>
<feature type="region of interest" description="Disordered" evidence="1">
    <location>
        <begin position="725"/>
        <end position="784"/>
    </location>
</feature>
<accession>A0ABR1SXL5</accession>
<dbReference type="InterPro" id="IPR046347">
    <property type="entry name" value="bZIP_sf"/>
</dbReference>
<keyword evidence="4" id="KW-1185">Reference proteome</keyword>
<dbReference type="SMART" id="SM00338">
    <property type="entry name" value="BRLZ"/>
    <property type="match status" value="1"/>
</dbReference>
<dbReference type="InterPro" id="IPR004827">
    <property type="entry name" value="bZIP"/>
</dbReference>
<feature type="region of interest" description="Disordered" evidence="1">
    <location>
        <begin position="165"/>
        <end position="206"/>
    </location>
</feature>
<dbReference type="CDD" id="cd14687">
    <property type="entry name" value="bZIP_ATF2"/>
    <property type="match status" value="1"/>
</dbReference>
<dbReference type="PROSITE" id="PS50217">
    <property type="entry name" value="BZIP"/>
    <property type="match status" value="1"/>
</dbReference>
<dbReference type="Proteomes" id="UP001444661">
    <property type="component" value="Unassembled WGS sequence"/>
</dbReference>
<proteinExistence type="predicted"/>
<name>A0ABR1SXL5_9PEZI</name>